<name>A0ABU2G2A3_9EURY</name>
<dbReference type="RefSeq" id="WP_310928762.1">
    <property type="nucleotide sequence ID" value="NZ_JAMQOQ010000003.1"/>
</dbReference>
<reference evidence="1 2" key="1">
    <citation type="submission" date="2022-06" db="EMBL/GenBank/DDBJ databases">
        <title>Halogeometricum sp. a new haloarchaeum isolate from saline soil.</title>
        <authorList>
            <person name="Strakova D."/>
            <person name="Galisteo C."/>
            <person name="Sanchez-Porro C."/>
            <person name="Ventosa A."/>
        </authorList>
    </citation>
    <scope>NUCLEOTIDE SEQUENCE [LARGE SCALE GENOMIC DNA]</scope>
    <source>
        <strain evidence="2">S3BR25-2</strain>
    </source>
</reference>
<evidence type="ECO:0000313" key="1">
    <source>
        <dbReference type="EMBL" id="MDS0294915.1"/>
    </source>
</evidence>
<comment type="caution">
    <text evidence="1">The sequence shown here is derived from an EMBL/GenBank/DDBJ whole genome shotgun (WGS) entry which is preliminary data.</text>
</comment>
<proteinExistence type="predicted"/>
<accession>A0ABU2G2A3</accession>
<gene>
    <name evidence="1" type="ORF">NDI79_12115</name>
</gene>
<protein>
    <submittedName>
        <fullName evidence="1">Uncharacterized protein</fullName>
    </submittedName>
</protein>
<dbReference type="EMBL" id="JAMQOQ010000003">
    <property type="protein sequence ID" value="MDS0294915.1"/>
    <property type="molecule type" value="Genomic_DNA"/>
</dbReference>
<keyword evidence="2" id="KW-1185">Reference proteome</keyword>
<evidence type="ECO:0000313" key="2">
    <source>
        <dbReference type="Proteomes" id="UP001254813"/>
    </source>
</evidence>
<dbReference type="Proteomes" id="UP001254813">
    <property type="component" value="Unassembled WGS sequence"/>
</dbReference>
<organism evidence="1 2">
    <name type="scientific">Halogeometricum luteum</name>
    <dbReference type="NCBI Taxonomy" id="2950537"/>
    <lineage>
        <taxon>Archaea</taxon>
        <taxon>Methanobacteriati</taxon>
        <taxon>Methanobacteriota</taxon>
        <taxon>Stenosarchaea group</taxon>
        <taxon>Halobacteria</taxon>
        <taxon>Halobacteriales</taxon>
        <taxon>Haloferacaceae</taxon>
        <taxon>Halogeometricum</taxon>
    </lineage>
</organism>
<sequence length="49" mass="5590">MPIDNRPYYVGRACGPDDHEFAETADGERYCTQCEFTYDSLVRVLGQSL</sequence>